<comment type="caution">
    <text evidence="7">The sequence shown here is derived from an EMBL/GenBank/DDBJ whole genome shotgun (WGS) entry which is preliminary data.</text>
</comment>
<dbReference type="PANTHER" id="PTHR11615">
    <property type="entry name" value="NITRATE, FORMATE, IRON DEHYDROGENASE"/>
    <property type="match status" value="1"/>
</dbReference>
<dbReference type="InterPro" id="IPR017900">
    <property type="entry name" value="4Fe4S_Fe_S_CS"/>
</dbReference>
<name>A0A4Q0I7F6_9FIRM</name>
<dbReference type="Gene3D" id="3.30.70.20">
    <property type="match status" value="1"/>
</dbReference>
<keyword evidence="3" id="KW-0408">Iron</keyword>
<dbReference type="OrthoDB" id="9798098at2"/>
<evidence type="ECO:0000256" key="2">
    <source>
        <dbReference type="ARBA" id="ARBA00022723"/>
    </source>
</evidence>
<evidence type="ECO:0000256" key="1">
    <source>
        <dbReference type="ARBA" id="ARBA00022485"/>
    </source>
</evidence>
<gene>
    <name evidence="7" type="ORF">EFD62_03515</name>
</gene>
<keyword evidence="4" id="KW-0411">Iron-sulfur</keyword>
<feature type="domain" description="4Fe-4S ferredoxin-type" evidence="5">
    <location>
        <begin position="32"/>
        <end position="61"/>
    </location>
</feature>
<keyword evidence="7" id="KW-0418">Kinase</keyword>
<dbReference type="Pfam" id="PF13237">
    <property type="entry name" value="Fer4_10"/>
    <property type="match status" value="1"/>
</dbReference>
<organism evidence="7 8">
    <name type="scientific">Acetivibrio mesophilus</name>
    <dbReference type="NCBI Taxonomy" id="2487273"/>
    <lineage>
        <taxon>Bacteria</taxon>
        <taxon>Bacillati</taxon>
        <taxon>Bacillota</taxon>
        <taxon>Clostridia</taxon>
        <taxon>Eubacteriales</taxon>
        <taxon>Oscillospiraceae</taxon>
        <taxon>Acetivibrio</taxon>
    </lineage>
</organism>
<keyword evidence="2" id="KW-0479">Metal-binding</keyword>
<sequence>MTECLQTKKSNCKNCYKCIRHCPVKSLKFTDGQAHIVRDECVLCGECYVVCPQNAKQIRSDIEKAKQLVLENDVYVSIAPSFVAWFHNKSIYDMEQALIKLGFKGADETAKGAYIVKRQYEKMIEDKKSRIIISSCCHTVNTLIQRHYTGAIPYLADVLSPMLAHAQMLKNEHKGSKVVFIGPCISKKDEAEKYKGYVELVLTFDELDEWLQAENITIDSQKSESKEGRTRSFPISGGIISSMDKTDGYHYMIVDGMENCINALDNIDSEELSNCFIEMSACSGSCINGPAARRKSNNIVGGILAVNQNTGAKDFSIPIPESEGLKKEMHFEGVHKIMPGSTAIQEILKKMGKASIEQELNCGSCGYDTCRDKAIAVLNGKADLTMCLPYLKEKAESFSDAIIKNTPNGVIVLNEELEIQQINSAAKGILNLSPSTDLLGSPVIRILDPIDYILALNEGKNCYYKRKYFAEYQKYVDETIIYDKEYHVIIIIMKDISQEEKIKAQKNKQSEAAIEIADKVVEKQMRVVQEIALLLGETAAETKIALTKLKETMEDE</sequence>
<dbReference type="Proteomes" id="UP000289166">
    <property type="component" value="Unassembled WGS sequence"/>
</dbReference>
<feature type="domain" description="4Fe-4S" evidence="6">
    <location>
        <begin position="343"/>
        <end position="404"/>
    </location>
</feature>
<dbReference type="GO" id="GO:0046872">
    <property type="term" value="F:metal ion binding"/>
    <property type="evidence" value="ECO:0007669"/>
    <property type="project" value="UniProtKB-KW"/>
</dbReference>
<dbReference type="Gene3D" id="1.10.15.40">
    <property type="entry name" value="Electron transport complex subunit B, putative Fe-S cluster"/>
    <property type="match status" value="1"/>
</dbReference>
<dbReference type="RefSeq" id="WP_128705739.1">
    <property type="nucleotide sequence ID" value="NZ_RLII01000002.1"/>
</dbReference>
<dbReference type="InterPro" id="IPR009016">
    <property type="entry name" value="Fe_hydrogenase"/>
</dbReference>
<dbReference type="Pfam" id="PF02906">
    <property type="entry name" value="Fe_hyd_lg_C"/>
    <property type="match status" value="2"/>
</dbReference>
<protein>
    <submittedName>
        <fullName evidence="7">Histidine kinase</fullName>
    </submittedName>
</protein>
<dbReference type="CDD" id="cd00130">
    <property type="entry name" value="PAS"/>
    <property type="match status" value="1"/>
</dbReference>
<dbReference type="InterPro" id="IPR007202">
    <property type="entry name" value="4Fe-4S_dom"/>
</dbReference>
<evidence type="ECO:0000256" key="3">
    <source>
        <dbReference type="ARBA" id="ARBA00023004"/>
    </source>
</evidence>
<dbReference type="SUPFAM" id="SSF53920">
    <property type="entry name" value="Fe-only hydrogenase"/>
    <property type="match status" value="1"/>
</dbReference>
<dbReference type="InterPro" id="IPR050340">
    <property type="entry name" value="Cytosolic_Fe-S_CAF"/>
</dbReference>
<dbReference type="SUPFAM" id="SSF54862">
    <property type="entry name" value="4Fe-4S ferredoxins"/>
    <property type="match status" value="1"/>
</dbReference>
<reference evidence="8" key="1">
    <citation type="submission" date="2018-11" db="EMBL/GenBank/DDBJ databases">
        <title>Genome sequencing of a novel mesophilic and cellulolytic organism within the genus Hungateiclostridium.</title>
        <authorList>
            <person name="Rettenmaier R."/>
            <person name="Liebl W."/>
            <person name="Zverlov V."/>
        </authorList>
    </citation>
    <scope>NUCLEOTIDE SEQUENCE [LARGE SCALE GENOMIC DNA]</scope>
    <source>
        <strain evidence="8">N2K1</strain>
    </source>
</reference>
<dbReference type="GO" id="GO:0051539">
    <property type="term" value="F:4 iron, 4 sulfur cluster binding"/>
    <property type="evidence" value="ECO:0007669"/>
    <property type="project" value="UniProtKB-KW"/>
</dbReference>
<dbReference type="GO" id="GO:0016301">
    <property type="term" value="F:kinase activity"/>
    <property type="evidence" value="ECO:0007669"/>
    <property type="project" value="UniProtKB-KW"/>
</dbReference>
<keyword evidence="7" id="KW-0808">Transferase</keyword>
<dbReference type="Pfam" id="PF04060">
    <property type="entry name" value="FeS"/>
    <property type="match status" value="1"/>
</dbReference>
<dbReference type="PROSITE" id="PS51379">
    <property type="entry name" value="4FE4S_FER_2"/>
    <property type="match status" value="2"/>
</dbReference>
<dbReference type="InterPro" id="IPR004108">
    <property type="entry name" value="Fe_hydrogenase_lsu_C"/>
</dbReference>
<dbReference type="PROSITE" id="PS51656">
    <property type="entry name" value="4FE4S"/>
    <property type="match status" value="1"/>
</dbReference>
<dbReference type="AlphaFoldDB" id="A0A4Q0I7F6"/>
<proteinExistence type="predicted"/>
<accession>A0A4Q0I7F6</accession>
<evidence type="ECO:0000259" key="6">
    <source>
        <dbReference type="PROSITE" id="PS51656"/>
    </source>
</evidence>
<dbReference type="Gene3D" id="3.40.950.10">
    <property type="entry name" value="Fe-only Hydrogenase (Larger Subunit), Chain L, domain 3"/>
    <property type="match status" value="1"/>
</dbReference>
<dbReference type="InterPro" id="IPR000014">
    <property type="entry name" value="PAS"/>
</dbReference>
<dbReference type="EMBL" id="RLII01000002">
    <property type="protein sequence ID" value="RXE60300.1"/>
    <property type="molecule type" value="Genomic_DNA"/>
</dbReference>
<evidence type="ECO:0000259" key="5">
    <source>
        <dbReference type="PROSITE" id="PS51379"/>
    </source>
</evidence>
<keyword evidence="8" id="KW-1185">Reference proteome</keyword>
<evidence type="ECO:0000256" key="4">
    <source>
        <dbReference type="ARBA" id="ARBA00023014"/>
    </source>
</evidence>
<evidence type="ECO:0000313" key="7">
    <source>
        <dbReference type="EMBL" id="RXE60300.1"/>
    </source>
</evidence>
<dbReference type="InterPro" id="IPR017896">
    <property type="entry name" value="4Fe4S_Fe-S-bd"/>
</dbReference>
<feature type="domain" description="4Fe-4S ferredoxin-type" evidence="5">
    <location>
        <begin position="3"/>
        <end position="31"/>
    </location>
</feature>
<dbReference type="PROSITE" id="PS00198">
    <property type="entry name" value="4FE4S_FER_1"/>
    <property type="match status" value="1"/>
</dbReference>
<keyword evidence="1" id="KW-0004">4Fe-4S</keyword>
<dbReference type="Gene3D" id="3.30.450.20">
    <property type="entry name" value="PAS domain"/>
    <property type="match status" value="1"/>
</dbReference>
<evidence type="ECO:0000313" key="8">
    <source>
        <dbReference type="Proteomes" id="UP000289166"/>
    </source>
</evidence>
<dbReference type="SMART" id="SM00091">
    <property type="entry name" value="PAS"/>
    <property type="match status" value="1"/>
</dbReference>